<name>A0A9W7TF75_TRIRA</name>
<dbReference type="Proteomes" id="UP001059041">
    <property type="component" value="Linkage Group LG20"/>
</dbReference>
<accession>A0A9W7TF75</accession>
<feature type="compositionally biased region" description="Polar residues" evidence="4">
    <location>
        <begin position="203"/>
        <end position="217"/>
    </location>
</feature>
<evidence type="ECO:0000313" key="7">
    <source>
        <dbReference type="Proteomes" id="UP001059041"/>
    </source>
</evidence>
<evidence type="ECO:0000256" key="3">
    <source>
        <dbReference type="PROSITE-ProRule" id="PRU00192"/>
    </source>
</evidence>
<dbReference type="InterPro" id="IPR043443">
    <property type="entry name" value="FYB1/2-like"/>
</dbReference>
<dbReference type="FunFam" id="2.30.30.40:FF:000133">
    <property type="entry name" value="FYN-binding protein-like isoform X2"/>
    <property type="match status" value="1"/>
</dbReference>
<feature type="domain" description="SH3" evidence="5">
    <location>
        <begin position="309"/>
        <end position="370"/>
    </location>
</feature>
<dbReference type="InterPro" id="IPR029294">
    <property type="entry name" value="hSH3"/>
</dbReference>
<dbReference type="SMART" id="SM00326">
    <property type="entry name" value="SH3"/>
    <property type="match status" value="2"/>
</dbReference>
<dbReference type="AlphaFoldDB" id="A0A9W7TF75"/>
<feature type="region of interest" description="Disordered" evidence="4">
    <location>
        <begin position="420"/>
        <end position="446"/>
    </location>
</feature>
<evidence type="ECO:0000256" key="4">
    <source>
        <dbReference type="SAM" id="MobiDB-lite"/>
    </source>
</evidence>
<evidence type="ECO:0000256" key="1">
    <source>
        <dbReference type="ARBA" id="ARBA00022443"/>
    </source>
</evidence>
<dbReference type="PANTHER" id="PTHR16830">
    <property type="entry name" value="SH2 CONTAINING ADAPTOR PRAM-1 RELATED"/>
    <property type="match status" value="1"/>
</dbReference>
<comment type="caution">
    <text evidence="6">The sequence shown here is derived from an EMBL/GenBank/DDBJ whole genome shotgun (WGS) entry which is preliminary data.</text>
</comment>
<feature type="region of interest" description="Disordered" evidence="4">
    <location>
        <begin position="24"/>
        <end position="105"/>
    </location>
</feature>
<protein>
    <submittedName>
        <fullName evidence="6">FYN-binding protein-like</fullName>
    </submittedName>
</protein>
<feature type="non-terminal residue" evidence="6">
    <location>
        <position position="1"/>
    </location>
</feature>
<proteinExistence type="predicted"/>
<feature type="region of interest" description="Disordered" evidence="4">
    <location>
        <begin position="120"/>
        <end position="299"/>
    </location>
</feature>
<gene>
    <name evidence="6" type="ORF">IRJ41_018494</name>
</gene>
<dbReference type="Gene3D" id="2.30.30.40">
    <property type="entry name" value="SH3 Domains"/>
    <property type="match status" value="2"/>
</dbReference>
<feature type="compositionally biased region" description="Basic and acidic residues" evidence="4">
    <location>
        <begin position="433"/>
        <end position="446"/>
    </location>
</feature>
<organism evidence="6 7">
    <name type="scientific">Triplophysa rosa</name>
    <name type="common">Cave loach</name>
    <dbReference type="NCBI Taxonomy" id="992332"/>
    <lineage>
        <taxon>Eukaryota</taxon>
        <taxon>Metazoa</taxon>
        <taxon>Chordata</taxon>
        <taxon>Craniata</taxon>
        <taxon>Vertebrata</taxon>
        <taxon>Euteleostomi</taxon>
        <taxon>Actinopterygii</taxon>
        <taxon>Neopterygii</taxon>
        <taxon>Teleostei</taxon>
        <taxon>Ostariophysi</taxon>
        <taxon>Cypriniformes</taxon>
        <taxon>Nemacheilidae</taxon>
        <taxon>Triplophysa</taxon>
    </lineage>
</organism>
<dbReference type="SUPFAM" id="SSF50044">
    <property type="entry name" value="SH3-domain"/>
    <property type="match status" value="2"/>
</dbReference>
<feature type="compositionally biased region" description="Acidic residues" evidence="4">
    <location>
        <begin position="247"/>
        <end position="257"/>
    </location>
</feature>
<dbReference type="GO" id="GO:0050852">
    <property type="term" value="P:T cell receptor signaling pathway"/>
    <property type="evidence" value="ECO:0007669"/>
    <property type="project" value="TreeGrafter"/>
</dbReference>
<feature type="compositionally biased region" description="Basic and acidic residues" evidence="4">
    <location>
        <begin position="271"/>
        <end position="299"/>
    </location>
</feature>
<keyword evidence="7" id="KW-1185">Reference proteome</keyword>
<dbReference type="PANTHER" id="PTHR16830:SF19">
    <property type="entry name" value="FYN-BINDING PROTEIN-LIKE-RELATED"/>
    <property type="match status" value="1"/>
</dbReference>
<dbReference type="EMBL" id="JAFHDT010000020">
    <property type="protein sequence ID" value="KAI7795381.1"/>
    <property type="molecule type" value="Genomic_DNA"/>
</dbReference>
<evidence type="ECO:0000259" key="5">
    <source>
        <dbReference type="PROSITE" id="PS50002"/>
    </source>
</evidence>
<evidence type="ECO:0000256" key="2">
    <source>
        <dbReference type="ARBA" id="ARBA00022553"/>
    </source>
</evidence>
<dbReference type="GO" id="GO:0005886">
    <property type="term" value="C:plasma membrane"/>
    <property type="evidence" value="ECO:0007669"/>
    <property type="project" value="InterPro"/>
</dbReference>
<dbReference type="InterPro" id="IPR001452">
    <property type="entry name" value="SH3_domain"/>
</dbReference>
<sequence>QEESVDVKALRAKFHAQLEKAACGGGAPIKPHAIGASPESLTNGALRNKPSAAPPRPILPLHSSSEPKMFGSGPQGVFPRPPPVHRVGGQESPKMPPMEVGGPNRVKLTGELLQSKLLKQQSEMKLPPPVRSPLPSQKSVTEVAPLRRPLPTVGPRPSKPKRPPSVNLDHFRRKAPAVLPKRHVESQNLRGPARPPNKPCGLMTSSFSELSVDSVQETYDDISSLPPPPLPPPKPRDSWTDGYPSQADEDSDEEIYEDIDKPEEIPPPIPAERKLPNEAKKQLDKKELKEKQKRENEYKKRFKLNGPIEVIHLARVRDDWQGGKNDLSVHQGENVEIIRVNNNPEGKWLARDMRGSIGYISNSCVDVDYEEVKRKIRGQGPHPYIPPVGQTFEQEVYDDIDSNDQLNSSFHSDDVYDDVEVENDEFPPPPPEIRQDPKKAKQQEKEEKEFRKKFKFEGPIRVLYTMMVDPNASLKKAGSKELTVVCGEFLDVIQETSEKKVLCCNNQGKFGYVPLNYLLYSESEVYDDIDNASDIYDNDDS</sequence>
<dbReference type="GO" id="GO:0007229">
    <property type="term" value="P:integrin-mediated signaling pathway"/>
    <property type="evidence" value="ECO:0007669"/>
    <property type="project" value="InterPro"/>
</dbReference>
<evidence type="ECO:0000313" key="6">
    <source>
        <dbReference type="EMBL" id="KAI7795381.1"/>
    </source>
</evidence>
<dbReference type="InterPro" id="IPR036028">
    <property type="entry name" value="SH3-like_dom_sf"/>
</dbReference>
<dbReference type="GO" id="GO:0072659">
    <property type="term" value="P:protein localization to plasma membrane"/>
    <property type="evidence" value="ECO:0007669"/>
    <property type="project" value="TreeGrafter"/>
</dbReference>
<keyword evidence="1 3" id="KW-0728">SH3 domain</keyword>
<dbReference type="PROSITE" id="PS50002">
    <property type="entry name" value="SH3"/>
    <property type="match status" value="1"/>
</dbReference>
<reference evidence="6" key="1">
    <citation type="submission" date="2021-02" db="EMBL/GenBank/DDBJ databases">
        <title>Comparative genomics reveals that relaxation of natural selection precedes convergent phenotypic evolution of cavefish.</title>
        <authorList>
            <person name="Peng Z."/>
        </authorList>
    </citation>
    <scope>NUCLEOTIDE SEQUENCE</scope>
    <source>
        <tissue evidence="6">Muscle</tissue>
    </source>
</reference>
<dbReference type="Pfam" id="PF14603">
    <property type="entry name" value="hSH3"/>
    <property type="match status" value="2"/>
</dbReference>
<keyword evidence="2" id="KW-0597">Phosphoprotein</keyword>